<keyword evidence="16" id="KW-1185">Reference proteome</keyword>
<organism evidence="15 16">
    <name type="scientific">Glossina pallidipes</name>
    <name type="common">Tsetse fly</name>
    <dbReference type="NCBI Taxonomy" id="7398"/>
    <lineage>
        <taxon>Eukaryota</taxon>
        <taxon>Metazoa</taxon>
        <taxon>Ecdysozoa</taxon>
        <taxon>Arthropoda</taxon>
        <taxon>Hexapoda</taxon>
        <taxon>Insecta</taxon>
        <taxon>Pterygota</taxon>
        <taxon>Neoptera</taxon>
        <taxon>Endopterygota</taxon>
        <taxon>Diptera</taxon>
        <taxon>Brachycera</taxon>
        <taxon>Muscomorpha</taxon>
        <taxon>Hippoboscoidea</taxon>
        <taxon>Glossinidae</taxon>
        <taxon>Glossina</taxon>
    </lineage>
</organism>
<dbReference type="PROSITE" id="PS51186">
    <property type="entry name" value="GNAT"/>
    <property type="match status" value="1"/>
</dbReference>
<dbReference type="InterPro" id="IPR000182">
    <property type="entry name" value="GNAT_dom"/>
</dbReference>
<evidence type="ECO:0000256" key="3">
    <source>
        <dbReference type="ARBA" id="ARBA00037926"/>
    </source>
</evidence>
<evidence type="ECO:0000256" key="2">
    <source>
        <dbReference type="ARBA" id="ARBA00023315"/>
    </source>
</evidence>
<comment type="similarity">
    <text evidence="4">Belongs to the acetyltransferase family. AANAT subfamily.</text>
</comment>
<comment type="catalytic activity">
    <reaction evidence="11">
        <text>serotonin + hexadecanoyl-CoA = N-hexadecanoyl-serotonin + CoA + H(+)</text>
        <dbReference type="Rhea" id="RHEA:51384"/>
        <dbReference type="ChEBI" id="CHEBI:15378"/>
        <dbReference type="ChEBI" id="CHEBI:57287"/>
        <dbReference type="ChEBI" id="CHEBI:57379"/>
        <dbReference type="ChEBI" id="CHEBI:134059"/>
        <dbReference type="ChEBI" id="CHEBI:350546"/>
    </reaction>
    <physiologicalReaction direction="left-to-right" evidence="11">
        <dbReference type="Rhea" id="RHEA:51385"/>
    </physiologicalReaction>
</comment>
<dbReference type="GO" id="GO:0004059">
    <property type="term" value="F:aralkylamine N-acetyltransferase activity"/>
    <property type="evidence" value="ECO:0007669"/>
    <property type="project" value="UniProtKB-EC"/>
</dbReference>
<comment type="catalytic activity">
    <reaction evidence="9">
        <text>dopamine + acetyl-CoA = N-acetyldopamine + CoA + H(+)</text>
        <dbReference type="Rhea" id="RHEA:51388"/>
        <dbReference type="ChEBI" id="CHEBI:15378"/>
        <dbReference type="ChEBI" id="CHEBI:57287"/>
        <dbReference type="ChEBI" id="CHEBI:57288"/>
        <dbReference type="ChEBI" id="CHEBI:59905"/>
        <dbReference type="ChEBI" id="CHEBI:125678"/>
    </reaction>
    <physiologicalReaction direction="left-to-right" evidence="9">
        <dbReference type="Rhea" id="RHEA:51389"/>
    </physiologicalReaction>
</comment>
<evidence type="ECO:0000313" key="16">
    <source>
        <dbReference type="Proteomes" id="UP000092445"/>
    </source>
</evidence>
<feature type="domain" description="N-acetyltransferase" evidence="14">
    <location>
        <begin position="137"/>
        <end position="341"/>
    </location>
</feature>
<comment type="catalytic activity">
    <reaction evidence="10">
        <text>serotonin + (9Z)-octadecenoyl-CoA = N-(9Z-octadecenoyl)-serotonin + CoA + H(+)</text>
        <dbReference type="Rhea" id="RHEA:51392"/>
        <dbReference type="ChEBI" id="CHEBI:15378"/>
        <dbReference type="ChEBI" id="CHEBI:57287"/>
        <dbReference type="ChEBI" id="CHEBI:57387"/>
        <dbReference type="ChEBI" id="CHEBI:134064"/>
        <dbReference type="ChEBI" id="CHEBI:350546"/>
    </reaction>
    <physiologicalReaction direction="left-to-right" evidence="10">
        <dbReference type="Rhea" id="RHEA:51393"/>
    </physiologicalReaction>
</comment>
<dbReference type="InterPro" id="IPR016181">
    <property type="entry name" value="Acyl_CoA_acyltransferase"/>
</dbReference>
<comment type="catalytic activity">
    <reaction evidence="7">
        <text>serotonin + octadecanoyl-CoA = N-octadecanoyl-serotonin + CoA + H(+)</text>
        <dbReference type="Rhea" id="RHEA:51400"/>
        <dbReference type="ChEBI" id="CHEBI:15378"/>
        <dbReference type="ChEBI" id="CHEBI:57287"/>
        <dbReference type="ChEBI" id="CHEBI:57394"/>
        <dbReference type="ChEBI" id="CHEBI:134065"/>
        <dbReference type="ChEBI" id="CHEBI:350546"/>
    </reaction>
    <physiologicalReaction direction="left-to-right" evidence="7">
        <dbReference type="Rhea" id="RHEA:51401"/>
    </physiologicalReaction>
</comment>
<evidence type="ECO:0000256" key="4">
    <source>
        <dbReference type="ARBA" id="ARBA00038182"/>
    </source>
</evidence>
<reference evidence="16" key="1">
    <citation type="submission" date="2014-03" db="EMBL/GenBank/DDBJ databases">
        <authorList>
            <person name="Aksoy S."/>
            <person name="Warren W."/>
            <person name="Wilson R.K."/>
        </authorList>
    </citation>
    <scope>NUCLEOTIDE SEQUENCE [LARGE SCALE GENOMIC DNA]</scope>
    <source>
        <strain evidence="16">IAEA</strain>
    </source>
</reference>
<dbReference type="EnsemblMetazoa" id="GPAI044487-RA">
    <property type="protein sequence ID" value="GPAI044487-PA"/>
    <property type="gene ID" value="GPAI044487"/>
</dbReference>
<comment type="catalytic activity">
    <reaction evidence="8">
        <text>serotonin + (5Z,8Z,11Z,14Z)-eicosatetraenoyl-CoA = N-[(5Z,8Z,11Z,14Z)-eicosatetraenoyl]-serotonin + CoA + H(+)</text>
        <dbReference type="Rhea" id="RHEA:51396"/>
        <dbReference type="ChEBI" id="CHEBI:15378"/>
        <dbReference type="ChEBI" id="CHEBI:57287"/>
        <dbReference type="ChEBI" id="CHEBI:57368"/>
        <dbReference type="ChEBI" id="CHEBI:132255"/>
        <dbReference type="ChEBI" id="CHEBI:350546"/>
    </reaction>
    <physiologicalReaction direction="left-to-right" evidence="8">
        <dbReference type="Rhea" id="RHEA:51397"/>
    </physiologicalReaction>
</comment>
<keyword evidence="2" id="KW-0012">Acyltransferase</keyword>
<reference evidence="15" key="2">
    <citation type="submission" date="2020-05" db="UniProtKB">
        <authorList>
            <consortium name="EnsemblMetazoa"/>
        </authorList>
    </citation>
    <scope>IDENTIFICATION</scope>
    <source>
        <strain evidence="15">IAEA</strain>
    </source>
</reference>
<dbReference type="SUPFAM" id="SSF55729">
    <property type="entry name" value="Acyl-CoA N-acyltransferases (Nat)"/>
    <property type="match status" value="1"/>
</dbReference>
<evidence type="ECO:0000256" key="6">
    <source>
        <dbReference type="ARBA" id="ARBA00050189"/>
    </source>
</evidence>
<comment type="catalytic activity">
    <reaction evidence="13">
        <text>serotonin + acetyl-CoA = N-acetylserotonin + CoA + H(+)</text>
        <dbReference type="Rhea" id="RHEA:25217"/>
        <dbReference type="ChEBI" id="CHEBI:15378"/>
        <dbReference type="ChEBI" id="CHEBI:17697"/>
        <dbReference type="ChEBI" id="CHEBI:57287"/>
        <dbReference type="ChEBI" id="CHEBI:57288"/>
        <dbReference type="ChEBI" id="CHEBI:350546"/>
        <dbReference type="EC" id="2.3.1.87"/>
    </reaction>
    <physiologicalReaction direction="left-to-right" evidence="13">
        <dbReference type="Rhea" id="RHEA:25218"/>
    </physiologicalReaction>
</comment>
<evidence type="ECO:0000256" key="12">
    <source>
        <dbReference type="ARBA" id="ARBA00052335"/>
    </source>
</evidence>
<keyword evidence="1" id="KW-0808">Transferase</keyword>
<dbReference type="PANTHER" id="PTHR20905">
    <property type="entry name" value="N-ACETYLTRANSFERASE-RELATED"/>
    <property type="match status" value="1"/>
</dbReference>
<evidence type="ECO:0000256" key="11">
    <source>
        <dbReference type="ARBA" id="ARBA00052178"/>
    </source>
</evidence>
<dbReference type="FunFam" id="3.40.630.30:FF:000046">
    <property type="entry name" value="Dopamine N-acetyltransferase"/>
    <property type="match status" value="1"/>
</dbReference>
<dbReference type="AlphaFoldDB" id="A0A1B0AG00"/>
<comment type="catalytic activity">
    <reaction evidence="6">
        <text>dopamine + (9Z)-octadecenoyl-CoA = N-(9Z-octadecanoyl)-dopamine + CoA + H(+)</text>
        <dbReference type="Rhea" id="RHEA:51380"/>
        <dbReference type="ChEBI" id="CHEBI:15378"/>
        <dbReference type="ChEBI" id="CHEBI:31883"/>
        <dbReference type="ChEBI" id="CHEBI:57287"/>
        <dbReference type="ChEBI" id="CHEBI:57387"/>
        <dbReference type="ChEBI" id="CHEBI:59905"/>
    </reaction>
    <physiologicalReaction direction="left-to-right" evidence="6">
        <dbReference type="Rhea" id="RHEA:51381"/>
    </physiologicalReaction>
</comment>
<dbReference type="CDD" id="cd04301">
    <property type="entry name" value="NAT_SF"/>
    <property type="match status" value="1"/>
</dbReference>
<accession>A0A1B0AG00</accession>
<dbReference type="Gene3D" id="3.40.630.30">
    <property type="match status" value="1"/>
</dbReference>
<evidence type="ECO:0000256" key="10">
    <source>
        <dbReference type="ARBA" id="ARBA00051823"/>
    </source>
</evidence>
<evidence type="ECO:0000256" key="8">
    <source>
        <dbReference type="ARBA" id="ARBA00051284"/>
    </source>
</evidence>
<name>A0A1B0AG00_GLOPL</name>
<evidence type="ECO:0000256" key="5">
    <source>
        <dbReference type="ARBA" id="ARBA00039114"/>
    </source>
</evidence>
<dbReference type="STRING" id="7398.A0A1B0AG00"/>
<dbReference type="VEuPathDB" id="VectorBase:GPAI044487"/>
<dbReference type="Pfam" id="PF00583">
    <property type="entry name" value="Acetyltransf_1"/>
    <property type="match status" value="1"/>
</dbReference>
<evidence type="ECO:0000259" key="14">
    <source>
        <dbReference type="PROSITE" id="PS51186"/>
    </source>
</evidence>
<protein>
    <recommendedName>
        <fullName evidence="5">aralkylamine N-acetyltransferase</fullName>
        <ecNumber evidence="5">2.3.1.87</ecNumber>
    </recommendedName>
</protein>
<dbReference type="PANTHER" id="PTHR20905:SF1">
    <property type="entry name" value="AT07410P-RELATED"/>
    <property type="match status" value="1"/>
</dbReference>
<evidence type="ECO:0000256" key="13">
    <source>
        <dbReference type="ARBA" id="ARBA00052491"/>
    </source>
</evidence>
<evidence type="ECO:0000256" key="1">
    <source>
        <dbReference type="ARBA" id="ARBA00022679"/>
    </source>
</evidence>
<comment type="pathway">
    <text evidence="3">Aromatic compound metabolism; melatonin biosynthesis; melatonin from serotonin: step 1/2.</text>
</comment>
<proteinExistence type="inferred from homology"/>
<evidence type="ECO:0000256" key="9">
    <source>
        <dbReference type="ARBA" id="ARBA00051711"/>
    </source>
</evidence>
<evidence type="ECO:0000256" key="7">
    <source>
        <dbReference type="ARBA" id="ARBA00050849"/>
    </source>
</evidence>
<evidence type="ECO:0000313" key="15">
    <source>
        <dbReference type="EnsemblMetazoa" id="GPAI044487-PA"/>
    </source>
</evidence>
<sequence>MFSTTTRPLANSNSYCNVNNDDHAMMLMLDEHEVYKHSYSYKHYTHLFNVDTMHLMSSANVKVLLSLAYNCTNTFYIARCARRLRSVLLDYLNCQHQNLLKRAYSLNNLRQSLPKQLISRSTPATNMSNITTKPDNIQIRLIKPEESQRVLDFLRVHYYPEEPLNVSIEPERQEDADEEYTMSMVKYGMSLMAVEPISQNSKDRIVGALIVGPKDANEANNLFKAANRAATRKWYHMIQLLACVERDANVYERYKVQRVLHNHAIGVDSTMRGKNIGSRLITEMIKVAKDAKFEAITADCTSFYSAKLYERLGFECINTIYYSDYKDTNKQQVFRPKPPHTCIKTYGYRLWLVDFASSRLPARLPACLLACLIACLPSLALPCCPVMRCKVLRQFRLLSKIYGQSFSLNSNPLKYSRRYQLEIISLKIRHLDVIANMIRILQLSCKIRKPFELIDNLIESNIGRLHTTVRILLRQFSKILDCWLDMP</sequence>
<dbReference type="EC" id="2.3.1.87" evidence="5"/>
<comment type="catalytic activity">
    <reaction evidence="12">
        <text>dopamine + hexadecanoyl-CoA = N-hexadecanoyl-dopamine + CoA + H(+)</text>
        <dbReference type="Rhea" id="RHEA:51376"/>
        <dbReference type="ChEBI" id="CHEBI:15378"/>
        <dbReference type="ChEBI" id="CHEBI:57287"/>
        <dbReference type="ChEBI" id="CHEBI:57379"/>
        <dbReference type="ChEBI" id="CHEBI:59905"/>
        <dbReference type="ChEBI" id="CHEBI:134058"/>
    </reaction>
    <physiologicalReaction direction="left-to-right" evidence="12">
        <dbReference type="Rhea" id="RHEA:51377"/>
    </physiologicalReaction>
</comment>
<dbReference type="Proteomes" id="UP000092445">
    <property type="component" value="Unassembled WGS sequence"/>
</dbReference>